<dbReference type="Gene3D" id="1.20.5.1030">
    <property type="entry name" value="Preprotein translocase secy subunit"/>
    <property type="match status" value="1"/>
</dbReference>
<keyword evidence="5" id="KW-0653">Protein transport</keyword>
<feature type="region of interest" description="Disordered" evidence="9">
    <location>
        <begin position="1"/>
        <end position="35"/>
    </location>
</feature>
<dbReference type="GO" id="GO:0005886">
    <property type="term" value="C:plasma membrane"/>
    <property type="evidence" value="ECO:0007669"/>
    <property type="project" value="TreeGrafter"/>
</dbReference>
<feature type="compositionally biased region" description="Polar residues" evidence="9">
    <location>
        <begin position="1"/>
        <end position="11"/>
    </location>
</feature>
<evidence type="ECO:0000313" key="12">
    <source>
        <dbReference type="Proteomes" id="UP000287394"/>
    </source>
</evidence>
<evidence type="ECO:0000256" key="1">
    <source>
        <dbReference type="ARBA" id="ARBA00004370"/>
    </source>
</evidence>
<evidence type="ECO:0000256" key="5">
    <source>
        <dbReference type="ARBA" id="ARBA00022927"/>
    </source>
</evidence>
<evidence type="ECO:0000256" key="8">
    <source>
        <dbReference type="ARBA" id="ARBA00023136"/>
    </source>
</evidence>
<dbReference type="KEGG" id="ccot:CCAX7_53100"/>
<dbReference type="InterPro" id="IPR038379">
    <property type="entry name" value="SecE_sf"/>
</dbReference>
<accession>A0A402CNW3</accession>
<dbReference type="EMBL" id="AP025739">
    <property type="protein sequence ID" value="BDI33259.1"/>
    <property type="molecule type" value="Genomic_DNA"/>
</dbReference>
<dbReference type="GO" id="GO:0043952">
    <property type="term" value="P:protein transport by the Sec complex"/>
    <property type="evidence" value="ECO:0007669"/>
    <property type="project" value="TreeGrafter"/>
</dbReference>
<keyword evidence="12" id="KW-1185">Reference proteome</keyword>
<evidence type="ECO:0000256" key="3">
    <source>
        <dbReference type="ARBA" id="ARBA00022475"/>
    </source>
</evidence>
<sequence>MADTPNKNQPTPSGPKKPVASTNPTIADAKKRAAAMASRKPVSPQQFFQEAWIELQKTSWPTREVLIKSTTVVLALVFAVAIWVGALDAVLTLVLNPLFTGASR</sequence>
<evidence type="ECO:0000256" key="4">
    <source>
        <dbReference type="ARBA" id="ARBA00022692"/>
    </source>
</evidence>
<dbReference type="InterPro" id="IPR005807">
    <property type="entry name" value="SecE_bac"/>
</dbReference>
<evidence type="ECO:0000256" key="7">
    <source>
        <dbReference type="ARBA" id="ARBA00023010"/>
    </source>
</evidence>
<dbReference type="GO" id="GO:0008320">
    <property type="term" value="F:protein transmembrane transporter activity"/>
    <property type="evidence" value="ECO:0007669"/>
    <property type="project" value="InterPro"/>
</dbReference>
<keyword evidence="3" id="KW-1003">Cell membrane</keyword>
<reference evidence="11 12" key="1">
    <citation type="journal article" date="2019" name="Int. J. Syst. Evol. Microbiol.">
        <title>Capsulimonas corticalis gen. nov., sp. nov., an aerobic capsulated bacterium, of a novel bacterial order, Capsulimonadales ord. nov., of the class Armatimonadia of the phylum Armatimonadetes.</title>
        <authorList>
            <person name="Li J."/>
            <person name="Kudo C."/>
            <person name="Tonouchi A."/>
        </authorList>
    </citation>
    <scope>NUCLEOTIDE SEQUENCE [LARGE SCALE GENOMIC DNA]</scope>
    <source>
        <strain evidence="11 12">AX-7</strain>
    </source>
</reference>
<keyword evidence="2" id="KW-0813">Transport</keyword>
<name>A0A402CNW3_9BACT</name>
<protein>
    <submittedName>
        <fullName evidence="11">Uncharacterized protein</fullName>
    </submittedName>
</protein>
<dbReference type="PANTHER" id="PTHR33910:SF1">
    <property type="entry name" value="PROTEIN TRANSLOCASE SUBUNIT SECE"/>
    <property type="match status" value="1"/>
</dbReference>
<evidence type="ECO:0000256" key="9">
    <source>
        <dbReference type="SAM" id="MobiDB-lite"/>
    </source>
</evidence>
<evidence type="ECO:0000256" key="6">
    <source>
        <dbReference type="ARBA" id="ARBA00022989"/>
    </source>
</evidence>
<evidence type="ECO:0000313" key="11">
    <source>
        <dbReference type="EMBL" id="BDI33259.1"/>
    </source>
</evidence>
<feature type="transmembrane region" description="Helical" evidence="10">
    <location>
        <begin position="72"/>
        <end position="95"/>
    </location>
</feature>
<gene>
    <name evidence="11" type="ORF">CCAX7_53100</name>
</gene>
<organism evidence="11 12">
    <name type="scientific">Capsulimonas corticalis</name>
    <dbReference type="NCBI Taxonomy" id="2219043"/>
    <lineage>
        <taxon>Bacteria</taxon>
        <taxon>Bacillati</taxon>
        <taxon>Armatimonadota</taxon>
        <taxon>Armatimonadia</taxon>
        <taxon>Capsulimonadales</taxon>
        <taxon>Capsulimonadaceae</taxon>
        <taxon>Capsulimonas</taxon>
    </lineage>
</organism>
<comment type="subcellular location">
    <subcellularLocation>
        <location evidence="1">Membrane</location>
    </subcellularLocation>
</comment>
<dbReference type="NCBIfam" id="TIGR00964">
    <property type="entry name" value="secE_bact"/>
    <property type="match status" value="1"/>
</dbReference>
<keyword evidence="6 10" id="KW-1133">Transmembrane helix</keyword>
<keyword evidence="4 10" id="KW-0812">Transmembrane</keyword>
<dbReference type="GO" id="GO:0006886">
    <property type="term" value="P:intracellular protein transport"/>
    <property type="evidence" value="ECO:0007669"/>
    <property type="project" value="InterPro"/>
</dbReference>
<dbReference type="RefSeq" id="WP_119319078.1">
    <property type="nucleotide sequence ID" value="NZ_AP025739.1"/>
</dbReference>
<dbReference type="OrthoDB" id="9813233at2"/>
<dbReference type="Proteomes" id="UP000287394">
    <property type="component" value="Chromosome"/>
</dbReference>
<dbReference type="GO" id="GO:0006605">
    <property type="term" value="P:protein targeting"/>
    <property type="evidence" value="ECO:0007669"/>
    <property type="project" value="InterPro"/>
</dbReference>
<keyword evidence="7" id="KW-0811">Translocation</keyword>
<evidence type="ECO:0000256" key="2">
    <source>
        <dbReference type="ARBA" id="ARBA00022448"/>
    </source>
</evidence>
<proteinExistence type="predicted"/>
<keyword evidence="8 10" id="KW-0472">Membrane</keyword>
<dbReference type="AlphaFoldDB" id="A0A402CNW3"/>
<dbReference type="PANTHER" id="PTHR33910">
    <property type="entry name" value="PROTEIN TRANSLOCASE SUBUNIT SECE"/>
    <property type="match status" value="1"/>
</dbReference>
<dbReference type="InterPro" id="IPR001901">
    <property type="entry name" value="Translocase_SecE/Sec61-g"/>
</dbReference>
<evidence type="ECO:0000256" key="10">
    <source>
        <dbReference type="SAM" id="Phobius"/>
    </source>
</evidence>
<dbReference type="GO" id="GO:0009306">
    <property type="term" value="P:protein secretion"/>
    <property type="evidence" value="ECO:0007669"/>
    <property type="project" value="InterPro"/>
</dbReference>
<dbReference type="Pfam" id="PF00584">
    <property type="entry name" value="SecE"/>
    <property type="match status" value="1"/>
</dbReference>